<comment type="caution">
    <text evidence="4">The sequence shown here is derived from an EMBL/GenBank/DDBJ whole genome shotgun (WGS) entry which is preliminary data.</text>
</comment>
<feature type="domain" description="SHSP" evidence="3">
    <location>
        <begin position="39"/>
        <end position="148"/>
    </location>
</feature>
<dbReference type="Gene3D" id="2.60.40.790">
    <property type="match status" value="1"/>
</dbReference>
<name>A0A926ZG05_9CYAN</name>
<dbReference type="CDD" id="cd06464">
    <property type="entry name" value="ACD_sHsps-like"/>
    <property type="match status" value="1"/>
</dbReference>
<protein>
    <submittedName>
        <fullName evidence="4">Hsp20/alpha crystallin family protein</fullName>
    </submittedName>
</protein>
<evidence type="ECO:0000259" key="3">
    <source>
        <dbReference type="PROSITE" id="PS01031"/>
    </source>
</evidence>
<dbReference type="InterPro" id="IPR002068">
    <property type="entry name" value="A-crystallin/Hsp20_dom"/>
</dbReference>
<reference evidence="4" key="2">
    <citation type="submission" date="2020-08" db="EMBL/GenBank/DDBJ databases">
        <authorList>
            <person name="Chen M."/>
            <person name="Teng W."/>
            <person name="Zhao L."/>
            <person name="Hu C."/>
            <person name="Zhou Y."/>
            <person name="Han B."/>
            <person name="Song L."/>
            <person name="Shu W."/>
        </authorList>
    </citation>
    <scope>NUCLEOTIDE SEQUENCE</scope>
    <source>
        <strain evidence="4">FACHB-1375</strain>
    </source>
</reference>
<evidence type="ECO:0000313" key="5">
    <source>
        <dbReference type="Proteomes" id="UP000641646"/>
    </source>
</evidence>
<dbReference type="InterPro" id="IPR008978">
    <property type="entry name" value="HSP20-like_chaperone"/>
</dbReference>
<evidence type="ECO:0000256" key="2">
    <source>
        <dbReference type="RuleBase" id="RU003616"/>
    </source>
</evidence>
<sequence>MNTIYWQSMQYLNELTQSIMNYWASLLEDCHQSTLWIGSTEASAIAGITIDETANLLAIKAHLPNIDIKDIHIEVTEETLLIRGKWPATTGVEGYFHPGSFKSLIPFPSPVHPKTVLAEYKDNVLIIRILKQQIITEPKVCVDVIDANLMLPQLHEIEPKATRIETCNTSPSLYAKNNKKR</sequence>
<dbReference type="Pfam" id="PF00011">
    <property type="entry name" value="HSP20"/>
    <property type="match status" value="1"/>
</dbReference>
<comment type="similarity">
    <text evidence="1 2">Belongs to the small heat shock protein (HSP20) family.</text>
</comment>
<dbReference type="PROSITE" id="PS01031">
    <property type="entry name" value="SHSP"/>
    <property type="match status" value="1"/>
</dbReference>
<evidence type="ECO:0000313" key="4">
    <source>
        <dbReference type="EMBL" id="MBD2181673.1"/>
    </source>
</evidence>
<dbReference type="AlphaFoldDB" id="A0A926ZG05"/>
<dbReference type="SUPFAM" id="SSF49764">
    <property type="entry name" value="HSP20-like chaperones"/>
    <property type="match status" value="1"/>
</dbReference>
<evidence type="ECO:0000256" key="1">
    <source>
        <dbReference type="PROSITE-ProRule" id="PRU00285"/>
    </source>
</evidence>
<proteinExistence type="inferred from homology"/>
<accession>A0A926ZG05</accession>
<keyword evidence="5" id="KW-1185">Reference proteome</keyword>
<dbReference type="RefSeq" id="WP_190464481.1">
    <property type="nucleotide sequence ID" value="NZ_JACJPW010000024.1"/>
</dbReference>
<gene>
    <name evidence="4" type="ORF">H6G03_11250</name>
</gene>
<organism evidence="4 5">
    <name type="scientific">Aerosakkonema funiforme FACHB-1375</name>
    <dbReference type="NCBI Taxonomy" id="2949571"/>
    <lineage>
        <taxon>Bacteria</taxon>
        <taxon>Bacillati</taxon>
        <taxon>Cyanobacteriota</taxon>
        <taxon>Cyanophyceae</taxon>
        <taxon>Oscillatoriophycideae</taxon>
        <taxon>Aerosakkonematales</taxon>
        <taxon>Aerosakkonemataceae</taxon>
        <taxon>Aerosakkonema</taxon>
    </lineage>
</organism>
<dbReference type="EMBL" id="JACJPW010000024">
    <property type="protein sequence ID" value="MBD2181673.1"/>
    <property type="molecule type" value="Genomic_DNA"/>
</dbReference>
<reference evidence="4" key="1">
    <citation type="journal article" date="2015" name="ISME J.">
        <title>Draft Genome Sequence of Streptomyces incarnatus NRRL8089, which Produces the Nucleoside Antibiotic Sinefungin.</title>
        <authorList>
            <person name="Oshima K."/>
            <person name="Hattori M."/>
            <person name="Shimizu H."/>
            <person name="Fukuda K."/>
            <person name="Nemoto M."/>
            <person name="Inagaki K."/>
            <person name="Tamura T."/>
        </authorList>
    </citation>
    <scope>NUCLEOTIDE SEQUENCE</scope>
    <source>
        <strain evidence="4">FACHB-1375</strain>
    </source>
</reference>
<dbReference type="Proteomes" id="UP000641646">
    <property type="component" value="Unassembled WGS sequence"/>
</dbReference>